<protein>
    <submittedName>
        <fullName evidence="2">Uncharacterized protein</fullName>
    </submittedName>
</protein>
<evidence type="ECO:0000256" key="1">
    <source>
        <dbReference type="SAM" id="MobiDB-lite"/>
    </source>
</evidence>
<proteinExistence type="predicted"/>
<feature type="region of interest" description="Disordered" evidence="1">
    <location>
        <begin position="1"/>
        <end position="51"/>
    </location>
</feature>
<dbReference type="EMBL" id="CP012605">
    <property type="protein sequence ID" value="ANH73546.1"/>
    <property type="molecule type" value="Genomic_DNA"/>
</dbReference>
<accession>A0AAC9BG47</accession>
<organism evidence="2 3">
    <name type="scientific">Ralstonia insidiosa</name>
    <dbReference type="NCBI Taxonomy" id="190721"/>
    <lineage>
        <taxon>Bacteria</taxon>
        <taxon>Pseudomonadati</taxon>
        <taxon>Pseudomonadota</taxon>
        <taxon>Betaproteobacteria</taxon>
        <taxon>Burkholderiales</taxon>
        <taxon>Burkholderiaceae</taxon>
        <taxon>Ralstonia</taxon>
    </lineage>
</organism>
<sequence>MQGTAQRKQSKIEDGRQAASAEGAQSLTASTPWHDEGNSKPPHLTTQPPRY</sequence>
<reference evidence="2 3" key="1">
    <citation type="submission" date="2015-09" db="EMBL/GenBank/DDBJ databases">
        <authorList>
            <person name="Xu Y."/>
            <person name="Nagy A."/>
            <person name="Liu N.T."/>
            <person name="Nou X."/>
        </authorList>
    </citation>
    <scope>NUCLEOTIDE SEQUENCE [LARGE SCALE GENOMIC DNA]</scope>
    <source>
        <strain evidence="2 3">FC1138</strain>
    </source>
</reference>
<dbReference type="AlphaFoldDB" id="A0AAC9BG47"/>
<evidence type="ECO:0000313" key="2">
    <source>
        <dbReference type="EMBL" id="ANH73546.1"/>
    </source>
</evidence>
<dbReference type="Proteomes" id="UP000077927">
    <property type="component" value="Chromosome 1"/>
</dbReference>
<gene>
    <name evidence="2" type="ORF">ACS15_1316</name>
</gene>
<dbReference type="KEGG" id="rin:ACS15_1316"/>
<evidence type="ECO:0000313" key="3">
    <source>
        <dbReference type="Proteomes" id="UP000077927"/>
    </source>
</evidence>
<name>A0AAC9BG47_9RALS</name>